<dbReference type="HOGENOM" id="CLU_3355371_0_0_9"/>
<sequence length="36" mass="4060">MQSVGTPGGFLGGFRYCIRIRETIFHFLDNKSGKLL</sequence>
<proteinExistence type="predicted"/>
<evidence type="ECO:0000313" key="2">
    <source>
        <dbReference type="Proteomes" id="UP000005396"/>
    </source>
</evidence>
<comment type="caution">
    <text evidence="1">The sequence shown here is derived from an EMBL/GenBank/DDBJ whole genome shotgun (WGS) entry which is preliminary data.</text>
</comment>
<dbReference type="Proteomes" id="UP000005396">
    <property type="component" value="Unassembled WGS sequence"/>
</dbReference>
<accession>A8RKP1</accession>
<dbReference type="PaxDb" id="411902-CLOBOL_01377"/>
<evidence type="ECO:0000313" key="1">
    <source>
        <dbReference type="EMBL" id="EDP18309.1"/>
    </source>
</evidence>
<gene>
    <name evidence="1" type="ORF">CLOBOL_01377</name>
</gene>
<name>A8RKP1_ENTBW</name>
<dbReference type="EMBL" id="ABCC02000016">
    <property type="protein sequence ID" value="EDP18309.1"/>
    <property type="molecule type" value="Genomic_DNA"/>
</dbReference>
<reference evidence="1 2" key="1">
    <citation type="submission" date="2007-08" db="EMBL/GenBank/DDBJ databases">
        <authorList>
            <person name="Fulton L."/>
            <person name="Clifton S."/>
            <person name="Fulton B."/>
            <person name="Xu J."/>
            <person name="Minx P."/>
            <person name="Pepin K.H."/>
            <person name="Johnson M."/>
            <person name="Thiruvilangam P."/>
            <person name="Bhonagiri V."/>
            <person name="Nash W.E."/>
            <person name="Mardis E.R."/>
            <person name="Wilson R.K."/>
        </authorList>
    </citation>
    <scope>NUCLEOTIDE SEQUENCE [LARGE SCALE GENOMIC DNA]</scope>
    <source>
        <strain evidence="2">ATCC BAA-613 / DSM 15670 / CCUG 46953 / JCM 12243 / WAL 16351</strain>
    </source>
</reference>
<protein>
    <submittedName>
        <fullName evidence="1">Uncharacterized protein</fullName>
    </submittedName>
</protein>
<organism evidence="1 2">
    <name type="scientific">Enterocloster bolteae (strain ATCC BAA-613 / DSM 15670 / CCUG 46953 / JCM 12243 / WAL 16351)</name>
    <name type="common">Clostridium bolteae</name>
    <dbReference type="NCBI Taxonomy" id="411902"/>
    <lineage>
        <taxon>Bacteria</taxon>
        <taxon>Bacillati</taxon>
        <taxon>Bacillota</taxon>
        <taxon>Clostridia</taxon>
        <taxon>Lachnospirales</taxon>
        <taxon>Lachnospiraceae</taxon>
        <taxon>Enterocloster</taxon>
    </lineage>
</organism>
<dbReference type="AlphaFoldDB" id="A8RKP1"/>
<reference evidence="1 2" key="2">
    <citation type="submission" date="2007-09" db="EMBL/GenBank/DDBJ databases">
        <title>Draft genome sequence of Clostridium bolteae (ATCC BAA-613).</title>
        <authorList>
            <person name="Sudarsanam P."/>
            <person name="Ley R."/>
            <person name="Guruge J."/>
            <person name="Turnbaugh P.J."/>
            <person name="Mahowald M."/>
            <person name="Liep D."/>
            <person name="Gordon J."/>
        </authorList>
    </citation>
    <scope>NUCLEOTIDE SEQUENCE [LARGE SCALE GENOMIC DNA]</scope>
    <source>
        <strain evidence="2">ATCC BAA-613 / DSM 15670 / CCUG 46953 / JCM 12243 / WAL 16351</strain>
    </source>
</reference>